<protein>
    <submittedName>
        <fullName evidence="8">Major facilitator superfamily transporter</fullName>
    </submittedName>
</protein>
<evidence type="ECO:0000256" key="6">
    <source>
        <dbReference type="SAM" id="Phobius"/>
    </source>
</evidence>
<dbReference type="Proteomes" id="UP000186588">
    <property type="component" value="Unassembled WGS sequence"/>
</dbReference>
<dbReference type="AlphaFoldDB" id="A0A1L8CGR1"/>
<proteinExistence type="predicted"/>
<feature type="transmembrane region" description="Helical" evidence="6">
    <location>
        <begin position="154"/>
        <end position="173"/>
    </location>
</feature>
<dbReference type="PANTHER" id="PTHR23530">
    <property type="entry name" value="TRANSPORT PROTEIN-RELATED"/>
    <property type="match status" value="1"/>
</dbReference>
<evidence type="ECO:0000256" key="2">
    <source>
        <dbReference type="ARBA" id="ARBA00022448"/>
    </source>
</evidence>
<dbReference type="EMBL" id="BDDX01000004">
    <property type="protein sequence ID" value="GAT90395.1"/>
    <property type="molecule type" value="Genomic_DNA"/>
</dbReference>
<evidence type="ECO:0000259" key="7">
    <source>
        <dbReference type="PROSITE" id="PS50850"/>
    </source>
</evidence>
<feature type="transmembrane region" description="Helical" evidence="6">
    <location>
        <begin position="88"/>
        <end position="111"/>
    </location>
</feature>
<sequence>MKKILLYNGFSNIMLEVIVWMIYLKNQGWSIAEIALLEGLFTISQAIFEFPSGIISDRIGHKNALVLGELVCVLYLITFFFANIHILVYFGFILFALGLSLISGSDVSILYESVDESEKQKYLKYLGYFNFIGILSMALGNAFGGWIASYSWTLMFILAITIRIISAIIILSINKNDIKSASSDDTFKSVIKTFISFLSKEKDFRWIVLSMSFSSAAITISYQYGPLIMKNFDISTQIISTVFGSISLAAAVLVLILYKIIKYISEDKLILLLQICSLGIFSFFLSGNMIFVLFGLIIVNIMFEMWNILFENKIQELAYDNTRASAISMATLCESLILTLGSYVISIFSKITSLINIVSFLGMILLSISLVGILIYTRNRVKVNKNKK</sequence>
<feature type="transmembrane region" description="Helical" evidence="6">
    <location>
        <begin position="63"/>
        <end position="82"/>
    </location>
</feature>
<keyword evidence="3 6" id="KW-0812">Transmembrane</keyword>
<dbReference type="Gene3D" id="1.20.1250.20">
    <property type="entry name" value="MFS general substrate transporter like domains"/>
    <property type="match status" value="1"/>
</dbReference>
<evidence type="ECO:0000256" key="1">
    <source>
        <dbReference type="ARBA" id="ARBA00004651"/>
    </source>
</evidence>
<evidence type="ECO:0000256" key="4">
    <source>
        <dbReference type="ARBA" id="ARBA00022989"/>
    </source>
</evidence>
<feature type="transmembrane region" description="Helical" evidence="6">
    <location>
        <begin position="237"/>
        <end position="257"/>
    </location>
</feature>
<keyword evidence="4 6" id="KW-1133">Transmembrane helix</keyword>
<feature type="transmembrane region" description="Helical" evidence="6">
    <location>
        <begin position="206"/>
        <end position="225"/>
    </location>
</feature>
<keyword evidence="2" id="KW-0813">Transport</keyword>
<dbReference type="GO" id="GO:0022857">
    <property type="term" value="F:transmembrane transporter activity"/>
    <property type="evidence" value="ECO:0007669"/>
    <property type="project" value="InterPro"/>
</dbReference>
<dbReference type="InterPro" id="IPR053160">
    <property type="entry name" value="MFS_DHA3_Transporter"/>
</dbReference>
<comment type="subcellular location">
    <subcellularLocation>
        <location evidence="1">Cell membrane</location>
        <topology evidence="1">Multi-pass membrane protein</topology>
    </subcellularLocation>
</comment>
<gene>
    <name evidence="8" type="ORF">FF306_00493</name>
</gene>
<evidence type="ECO:0000256" key="3">
    <source>
        <dbReference type="ARBA" id="ARBA00022692"/>
    </source>
</evidence>
<evidence type="ECO:0000313" key="8">
    <source>
        <dbReference type="EMBL" id="GAT90395.1"/>
    </source>
</evidence>
<feature type="domain" description="Major facilitator superfamily (MFS) profile" evidence="7">
    <location>
        <begin position="1"/>
        <end position="380"/>
    </location>
</feature>
<dbReference type="SUPFAM" id="SSF103473">
    <property type="entry name" value="MFS general substrate transporter"/>
    <property type="match status" value="1"/>
</dbReference>
<evidence type="ECO:0000313" key="9">
    <source>
        <dbReference type="Proteomes" id="UP000186588"/>
    </source>
</evidence>
<dbReference type="InterPro" id="IPR011701">
    <property type="entry name" value="MFS"/>
</dbReference>
<comment type="caution">
    <text evidence="8">The sequence shown here is derived from an EMBL/GenBank/DDBJ whole genome shotgun (WGS) entry which is preliminary data.</text>
</comment>
<dbReference type="PANTHER" id="PTHR23530:SF1">
    <property type="entry name" value="PERMEASE, MAJOR FACILITATOR SUPERFAMILY-RELATED"/>
    <property type="match status" value="1"/>
</dbReference>
<feature type="transmembrane region" description="Helical" evidence="6">
    <location>
        <begin position="269"/>
        <end position="285"/>
    </location>
</feature>
<feature type="transmembrane region" description="Helical" evidence="6">
    <location>
        <begin position="354"/>
        <end position="377"/>
    </location>
</feature>
<reference evidence="8 9" key="1">
    <citation type="journal article" date="2016" name="Syst. Appl. Microbiol.">
        <title>Genomic characterization of a fructophilic bee symbiont Lactobacillus kunkeei reveals its niche-specific adaptation.</title>
        <authorList>
            <person name="Maeno S."/>
            <person name="Tanizawa Y."/>
            <person name="Kanesaki Y."/>
            <person name="Kubota E."/>
            <person name="Kumar H."/>
            <person name="Dicks L."/>
            <person name="Salminen S."/>
            <person name="Nakagawa J."/>
            <person name="Arita M."/>
            <person name="Endo A."/>
        </authorList>
    </citation>
    <scope>NUCLEOTIDE SEQUENCE [LARGE SCALE GENOMIC DNA]</scope>
    <source>
        <strain evidence="8 9">FF30-6</strain>
    </source>
</reference>
<accession>A0A1L8CGR1</accession>
<keyword evidence="5 6" id="KW-0472">Membrane</keyword>
<feature type="transmembrane region" description="Helical" evidence="6">
    <location>
        <begin position="29"/>
        <end position="51"/>
    </location>
</feature>
<evidence type="ECO:0000256" key="5">
    <source>
        <dbReference type="ARBA" id="ARBA00023136"/>
    </source>
</evidence>
<dbReference type="PROSITE" id="PS50850">
    <property type="entry name" value="MFS"/>
    <property type="match status" value="1"/>
</dbReference>
<organism evidence="8 9">
    <name type="scientific">Apilactobacillus kunkeei</name>
    <dbReference type="NCBI Taxonomy" id="148814"/>
    <lineage>
        <taxon>Bacteria</taxon>
        <taxon>Bacillati</taxon>
        <taxon>Bacillota</taxon>
        <taxon>Bacilli</taxon>
        <taxon>Lactobacillales</taxon>
        <taxon>Lactobacillaceae</taxon>
        <taxon>Apilactobacillus</taxon>
    </lineage>
</organism>
<feature type="transmembrane region" description="Helical" evidence="6">
    <location>
        <begin position="123"/>
        <end position="148"/>
    </location>
</feature>
<dbReference type="GO" id="GO:0005886">
    <property type="term" value="C:plasma membrane"/>
    <property type="evidence" value="ECO:0007669"/>
    <property type="project" value="UniProtKB-SubCell"/>
</dbReference>
<name>A0A1L8CGR1_9LACO</name>
<dbReference type="InterPro" id="IPR020846">
    <property type="entry name" value="MFS_dom"/>
</dbReference>
<dbReference type="Pfam" id="PF07690">
    <property type="entry name" value="MFS_1"/>
    <property type="match status" value="1"/>
</dbReference>
<dbReference type="InterPro" id="IPR036259">
    <property type="entry name" value="MFS_trans_sf"/>
</dbReference>
<feature type="transmembrane region" description="Helical" evidence="6">
    <location>
        <begin position="329"/>
        <end position="348"/>
    </location>
</feature>
<dbReference type="RefSeq" id="WP_094750626.1">
    <property type="nucleotide sequence ID" value="NZ_BDDX01000004.1"/>
</dbReference>
<feature type="transmembrane region" description="Helical" evidence="6">
    <location>
        <begin position="291"/>
        <end position="309"/>
    </location>
</feature>
<feature type="transmembrane region" description="Helical" evidence="6">
    <location>
        <begin position="5"/>
        <end position="23"/>
    </location>
</feature>